<keyword evidence="2" id="KW-1003">Cell membrane</keyword>
<feature type="transmembrane region" description="Helical" evidence="7">
    <location>
        <begin position="164"/>
        <end position="185"/>
    </location>
</feature>
<dbReference type="Proteomes" id="UP001059773">
    <property type="component" value="Chromosome"/>
</dbReference>
<sequence length="208" mass="24080">MSLEKNHQSEKSNPKGELTGRLHNQNNYSSLLRRFLAYMIDFFISSIFVSIIPMIITSIITQEKTFSIRTFTQMPTIWQIICGIIAISLAIYYFCLYPMNKNHLGQTIGKRIMKLRIVNVNGQDLTYKDIFLRELLGSMIIEGETKFPSAFFRYFLYKMLPAQIAGVISIVSIVLSVASIIWAIINRRHRMFHDYVGRTVVVKIVNEK</sequence>
<dbReference type="InterPro" id="IPR051791">
    <property type="entry name" value="Pra-immunoreactive"/>
</dbReference>
<feature type="transmembrane region" description="Helical" evidence="7">
    <location>
        <begin position="35"/>
        <end position="56"/>
    </location>
</feature>
<keyword evidence="5 7" id="KW-0472">Membrane</keyword>
<protein>
    <submittedName>
        <fullName evidence="9">RDD family protein</fullName>
    </submittedName>
</protein>
<feature type="region of interest" description="Disordered" evidence="6">
    <location>
        <begin position="1"/>
        <end position="21"/>
    </location>
</feature>
<evidence type="ECO:0000256" key="3">
    <source>
        <dbReference type="ARBA" id="ARBA00022692"/>
    </source>
</evidence>
<keyword evidence="3 7" id="KW-0812">Transmembrane</keyword>
<evidence type="ECO:0000256" key="2">
    <source>
        <dbReference type="ARBA" id="ARBA00022475"/>
    </source>
</evidence>
<name>A0ABY5JLC5_9BACI</name>
<proteinExistence type="predicted"/>
<evidence type="ECO:0000259" key="8">
    <source>
        <dbReference type="Pfam" id="PF06271"/>
    </source>
</evidence>
<feature type="domain" description="RDD" evidence="8">
    <location>
        <begin position="28"/>
        <end position="196"/>
    </location>
</feature>
<evidence type="ECO:0000256" key="7">
    <source>
        <dbReference type="SAM" id="Phobius"/>
    </source>
</evidence>
<evidence type="ECO:0000256" key="5">
    <source>
        <dbReference type="ARBA" id="ARBA00023136"/>
    </source>
</evidence>
<evidence type="ECO:0000256" key="4">
    <source>
        <dbReference type="ARBA" id="ARBA00022989"/>
    </source>
</evidence>
<dbReference type="InterPro" id="IPR010432">
    <property type="entry name" value="RDD"/>
</dbReference>
<evidence type="ECO:0000313" key="9">
    <source>
        <dbReference type="EMBL" id="UUI01083.1"/>
    </source>
</evidence>
<evidence type="ECO:0000256" key="1">
    <source>
        <dbReference type="ARBA" id="ARBA00004651"/>
    </source>
</evidence>
<organism evidence="9 10">
    <name type="scientific">Oceanobacillus jeddahense</name>
    <dbReference type="NCBI Taxonomy" id="1462527"/>
    <lineage>
        <taxon>Bacteria</taxon>
        <taxon>Bacillati</taxon>
        <taxon>Bacillota</taxon>
        <taxon>Bacilli</taxon>
        <taxon>Bacillales</taxon>
        <taxon>Bacillaceae</taxon>
        <taxon>Oceanobacillus</taxon>
    </lineage>
</organism>
<comment type="subcellular location">
    <subcellularLocation>
        <location evidence="1">Cell membrane</location>
        <topology evidence="1">Multi-pass membrane protein</topology>
    </subcellularLocation>
</comment>
<keyword evidence="4 7" id="KW-1133">Transmembrane helix</keyword>
<feature type="compositionally biased region" description="Basic and acidic residues" evidence="6">
    <location>
        <begin position="1"/>
        <end position="20"/>
    </location>
</feature>
<dbReference type="PANTHER" id="PTHR36115">
    <property type="entry name" value="PROLINE-RICH ANTIGEN HOMOLOG-RELATED"/>
    <property type="match status" value="1"/>
</dbReference>
<feature type="transmembrane region" description="Helical" evidence="7">
    <location>
        <begin position="77"/>
        <end position="94"/>
    </location>
</feature>
<dbReference type="RefSeq" id="WP_256706506.1">
    <property type="nucleotide sequence ID" value="NZ_CP101914.1"/>
</dbReference>
<dbReference type="Pfam" id="PF06271">
    <property type="entry name" value="RDD"/>
    <property type="match status" value="1"/>
</dbReference>
<accession>A0ABY5JLC5</accession>
<gene>
    <name evidence="9" type="ORF">NP439_13505</name>
</gene>
<evidence type="ECO:0000256" key="6">
    <source>
        <dbReference type="SAM" id="MobiDB-lite"/>
    </source>
</evidence>
<dbReference type="EMBL" id="CP101914">
    <property type="protein sequence ID" value="UUI01083.1"/>
    <property type="molecule type" value="Genomic_DNA"/>
</dbReference>
<keyword evidence="10" id="KW-1185">Reference proteome</keyword>
<dbReference type="PANTHER" id="PTHR36115:SF4">
    <property type="entry name" value="MEMBRANE PROTEIN"/>
    <property type="match status" value="1"/>
</dbReference>
<reference evidence="9" key="1">
    <citation type="submission" date="2022-07" db="EMBL/GenBank/DDBJ databases">
        <title>FELIX.</title>
        <authorList>
            <person name="Wan K.H."/>
            <person name="Park S."/>
            <person name="Lawrence Q."/>
            <person name="Eichenberger J.P."/>
            <person name="Booth B.W."/>
            <person name="Piaggio A.J."/>
            <person name="Chandler J.C."/>
            <person name="Franklin A.B."/>
            <person name="Celniker S.E."/>
        </authorList>
    </citation>
    <scope>NUCLEOTIDE SEQUENCE</scope>
    <source>
        <strain evidence="9">QA-1986 374</strain>
    </source>
</reference>
<evidence type="ECO:0000313" key="10">
    <source>
        <dbReference type="Proteomes" id="UP001059773"/>
    </source>
</evidence>